<evidence type="ECO:0000256" key="3">
    <source>
        <dbReference type="ARBA" id="ARBA00022989"/>
    </source>
</evidence>
<feature type="transmembrane region" description="Helical" evidence="5">
    <location>
        <begin position="193"/>
        <end position="214"/>
    </location>
</feature>
<sequence>MIMLLWIVGFSILGSIGAVGCSVLLLVFPEGIRKVLVPYLVSYATGTLLGSAFLGMIPAGLERAPSHAFMATVLAGMVAFFVLEKLVIWRHCHDADCDVHGRAAPLILIGDAFHNFVDGVVIAAAFLTSIPLGVATSLAVIAHEVPQEVGDFAILLDSGYSRTKALLLNGLSSTSTLPGALFAYFWLAEMSQAVPYILAISAASFIYIATADLIPGLHRHVTPMASLRQLLLLLAGIASILFFHLGA</sequence>
<dbReference type="Proteomes" id="UP000078476">
    <property type="component" value="Unassembled WGS sequence"/>
</dbReference>
<keyword evidence="7" id="KW-1185">Reference proteome</keyword>
<comment type="caution">
    <text evidence="6">The sequence shown here is derived from an EMBL/GenBank/DDBJ whole genome shotgun (WGS) entry which is preliminary data.</text>
</comment>
<evidence type="ECO:0000256" key="1">
    <source>
        <dbReference type="ARBA" id="ARBA00004141"/>
    </source>
</evidence>
<organism evidence="6 7">
    <name type="scientific">Methylomonas lenta</name>
    <dbReference type="NCBI Taxonomy" id="980561"/>
    <lineage>
        <taxon>Bacteria</taxon>
        <taxon>Pseudomonadati</taxon>
        <taxon>Pseudomonadota</taxon>
        <taxon>Gammaproteobacteria</taxon>
        <taxon>Methylococcales</taxon>
        <taxon>Methylococcaceae</taxon>
        <taxon>Methylomonas</taxon>
    </lineage>
</organism>
<dbReference type="InterPro" id="IPR003689">
    <property type="entry name" value="ZIP"/>
</dbReference>
<gene>
    <name evidence="6" type="ORF">A1359_21505</name>
</gene>
<feature type="transmembrane region" description="Helical" evidence="5">
    <location>
        <begin position="40"/>
        <end position="61"/>
    </location>
</feature>
<keyword evidence="4 5" id="KW-0472">Membrane</keyword>
<evidence type="ECO:0000256" key="2">
    <source>
        <dbReference type="ARBA" id="ARBA00022692"/>
    </source>
</evidence>
<dbReference type="OrthoDB" id="9806593at2"/>
<dbReference type="Pfam" id="PF02535">
    <property type="entry name" value="Zip"/>
    <property type="match status" value="1"/>
</dbReference>
<comment type="subcellular location">
    <subcellularLocation>
        <location evidence="1">Membrane</location>
        <topology evidence="1">Multi-pass membrane protein</topology>
    </subcellularLocation>
</comment>
<dbReference type="PANTHER" id="PTHR16950">
    <property type="entry name" value="ZINC TRANSPORTER SLC39A7 HISTIDINE-RICH MEMBRANE PROTEIN KE4"/>
    <property type="match status" value="1"/>
</dbReference>
<dbReference type="GO" id="GO:0046873">
    <property type="term" value="F:metal ion transmembrane transporter activity"/>
    <property type="evidence" value="ECO:0007669"/>
    <property type="project" value="InterPro"/>
</dbReference>
<dbReference type="EMBL" id="LUUI01000061">
    <property type="protein sequence ID" value="OAI19814.1"/>
    <property type="molecule type" value="Genomic_DNA"/>
</dbReference>
<feature type="transmembrane region" description="Helical" evidence="5">
    <location>
        <begin position="67"/>
        <end position="83"/>
    </location>
</feature>
<feature type="transmembrane region" description="Helical" evidence="5">
    <location>
        <begin position="166"/>
        <end position="187"/>
    </location>
</feature>
<keyword evidence="3 5" id="KW-1133">Transmembrane helix</keyword>
<dbReference type="PANTHER" id="PTHR16950:SF16">
    <property type="entry name" value="ZINC TRANSPORTER ZIP13"/>
    <property type="match status" value="1"/>
</dbReference>
<evidence type="ECO:0000256" key="5">
    <source>
        <dbReference type="SAM" id="Phobius"/>
    </source>
</evidence>
<reference evidence="6 7" key="1">
    <citation type="submission" date="2016-03" db="EMBL/GenBank/DDBJ databases">
        <authorList>
            <person name="Ploux O."/>
        </authorList>
    </citation>
    <scope>NUCLEOTIDE SEQUENCE [LARGE SCALE GENOMIC DNA]</scope>
    <source>
        <strain evidence="6 7">R-45370</strain>
    </source>
</reference>
<evidence type="ECO:0000313" key="7">
    <source>
        <dbReference type="Proteomes" id="UP000078476"/>
    </source>
</evidence>
<dbReference type="GO" id="GO:0016020">
    <property type="term" value="C:membrane"/>
    <property type="evidence" value="ECO:0007669"/>
    <property type="project" value="UniProtKB-SubCell"/>
</dbReference>
<protein>
    <submittedName>
        <fullName evidence="6">ZIP zinc transporter</fullName>
    </submittedName>
</protein>
<feature type="transmembrane region" description="Helical" evidence="5">
    <location>
        <begin position="226"/>
        <end position="245"/>
    </location>
</feature>
<dbReference type="STRING" id="980561.A1359_21505"/>
<evidence type="ECO:0000256" key="4">
    <source>
        <dbReference type="ARBA" id="ARBA00023136"/>
    </source>
</evidence>
<keyword evidence="2 5" id="KW-0812">Transmembrane</keyword>
<proteinExistence type="predicted"/>
<evidence type="ECO:0000313" key="6">
    <source>
        <dbReference type="EMBL" id="OAI19814.1"/>
    </source>
</evidence>
<accession>A0A177NQJ1</accession>
<dbReference type="AlphaFoldDB" id="A0A177NQJ1"/>
<feature type="transmembrane region" description="Helical" evidence="5">
    <location>
        <begin position="6"/>
        <end position="28"/>
    </location>
</feature>
<name>A0A177NQJ1_9GAMM</name>